<evidence type="ECO:0000256" key="1">
    <source>
        <dbReference type="ARBA" id="ARBA00007355"/>
    </source>
</evidence>
<comment type="caution">
    <text evidence="3">The sequence shown here is derived from an EMBL/GenBank/DDBJ whole genome shotgun (WGS) entry which is preliminary data.</text>
</comment>
<accession>A0ABQ8EXR0</accession>
<gene>
    <name evidence="3" type="ORF">BASA50_010760</name>
</gene>
<evidence type="ECO:0000313" key="3">
    <source>
        <dbReference type="EMBL" id="KAH6588394.1"/>
    </source>
</evidence>
<protein>
    <recommendedName>
        <fullName evidence="5">NADH dehydrogenase [ubiquinone] 1 alpha subcomplex subunit</fullName>
    </recommendedName>
</protein>
<reference evidence="3 4" key="1">
    <citation type="submission" date="2021-02" db="EMBL/GenBank/DDBJ databases">
        <title>Variation within the Batrachochytrium salamandrivorans European outbreak.</title>
        <authorList>
            <person name="Kelly M."/>
            <person name="Pasmans F."/>
            <person name="Shea T.P."/>
            <person name="Munoz J.F."/>
            <person name="Carranza S."/>
            <person name="Cuomo C.A."/>
            <person name="Martel A."/>
        </authorList>
    </citation>
    <scope>NUCLEOTIDE SEQUENCE [LARGE SCALE GENOMIC DNA]</scope>
    <source>
        <strain evidence="3 4">AMFP18/2</strain>
    </source>
</reference>
<feature type="region of interest" description="Disordered" evidence="2">
    <location>
        <begin position="118"/>
        <end position="172"/>
    </location>
</feature>
<dbReference type="InterPro" id="IPR052618">
    <property type="entry name" value="ComplexI_NDUFA12"/>
</dbReference>
<dbReference type="EMBL" id="JAFCIX010000510">
    <property type="protein sequence ID" value="KAH6588394.1"/>
    <property type="molecule type" value="Genomic_DNA"/>
</dbReference>
<dbReference type="PANTHER" id="PTHR32470">
    <property type="entry name" value="ADH DEHYDROGENASE [UBIQUINONE] 1 ALPHA SUBCOMPLEX ASSEMBLY FACTOR 2"/>
    <property type="match status" value="1"/>
</dbReference>
<keyword evidence="4" id="KW-1185">Reference proteome</keyword>
<dbReference type="InterPro" id="IPR007763">
    <property type="entry name" value="NDUFA12"/>
</dbReference>
<organism evidence="3 4">
    <name type="scientific">Batrachochytrium salamandrivorans</name>
    <dbReference type="NCBI Taxonomy" id="1357716"/>
    <lineage>
        <taxon>Eukaryota</taxon>
        <taxon>Fungi</taxon>
        <taxon>Fungi incertae sedis</taxon>
        <taxon>Chytridiomycota</taxon>
        <taxon>Chytridiomycota incertae sedis</taxon>
        <taxon>Chytridiomycetes</taxon>
        <taxon>Rhizophydiales</taxon>
        <taxon>Rhizophydiales incertae sedis</taxon>
        <taxon>Batrachochytrium</taxon>
    </lineage>
</organism>
<dbReference type="Pfam" id="PF05071">
    <property type="entry name" value="NDUFA12"/>
    <property type="match status" value="1"/>
</dbReference>
<feature type="compositionally biased region" description="Polar residues" evidence="2">
    <location>
        <begin position="136"/>
        <end position="146"/>
    </location>
</feature>
<sequence>MLRRIINRIKVSNHPWKSTLYVGSDLDGNMYFEGPPVREGISLSRRSIEYADGRSHISQYEPNAIPVQWQAWLRHTRTTAPTQQVELMDEISHRRFIQQRVQEIATADLEATRFAAEGSGPLLNSGTTEACAEETSGLQPHLSSPVSPHKTNRDNSFAPESWQPSSSSKSKP</sequence>
<dbReference type="Proteomes" id="UP001648503">
    <property type="component" value="Unassembled WGS sequence"/>
</dbReference>
<name>A0ABQ8EXR0_9FUNG</name>
<dbReference type="PANTHER" id="PTHR32470:SF2">
    <property type="entry name" value="NADH DEHYDROGENASE [UBIQUINONE] 1 ALPHA SUBCOMPLEX ASSEMBLY FACTOR 2"/>
    <property type="match status" value="1"/>
</dbReference>
<comment type="similarity">
    <text evidence="1">Belongs to the complex I NDUFA12 subunit family.</text>
</comment>
<proteinExistence type="inferred from homology"/>
<evidence type="ECO:0000313" key="4">
    <source>
        <dbReference type="Proteomes" id="UP001648503"/>
    </source>
</evidence>
<evidence type="ECO:0000256" key="2">
    <source>
        <dbReference type="SAM" id="MobiDB-lite"/>
    </source>
</evidence>
<evidence type="ECO:0008006" key="5">
    <source>
        <dbReference type="Google" id="ProtNLM"/>
    </source>
</evidence>